<evidence type="ECO:0000313" key="6">
    <source>
        <dbReference type="EMBL" id="CAL5221517.1"/>
    </source>
</evidence>
<evidence type="ECO:0000256" key="4">
    <source>
        <dbReference type="SAM" id="SignalP"/>
    </source>
</evidence>
<protein>
    <submittedName>
        <fullName evidence="6">G3723 protein</fullName>
    </submittedName>
</protein>
<dbReference type="SUPFAM" id="SSF81822">
    <property type="entry name" value="RuBisCo LSMT C-terminal, substrate-binding domain"/>
    <property type="match status" value="1"/>
</dbReference>
<dbReference type="InterPro" id="IPR050600">
    <property type="entry name" value="SETD3_SETD6_MTase"/>
</dbReference>
<dbReference type="Gene3D" id="3.90.1410.10">
    <property type="entry name" value="set domain protein methyltransferase, domain 1"/>
    <property type="match status" value="1"/>
</dbReference>
<feature type="signal peptide" evidence="4">
    <location>
        <begin position="1"/>
        <end position="20"/>
    </location>
</feature>
<dbReference type="Pfam" id="PF00856">
    <property type="entry name" value="SET"/>
    <property type="match status" value="1"/>
</dbReference>
<dbReference type="SUPFAM" id="SSF82199">
    <property type="entry name" value="SET domain"/>
    <property type="match status" value="1"/>
</dbReference>
<evidence type="ECO:0000259" key="5">
    <source>
        <dbReference type="PROSITE" id="PS50280"/>
    </source>
</evidence>
<comment type="caution">
    <text evidence="6">The sequence shown here is derived from an EMBL/GenBank/DDBJ whole genome shotgun (WGS) entry which is preliminary data.</text>
</comment>
<dbReference type="InterPro" id="IPR036464">
    <property type="entry name" value="Rubisco_LSMT_subst-bd_sf"/>
</dbReference>
<dbReference type="PANTHER" id="PTHR13271:SF140">
    <property type="entry name" value="SET DOMAIN-CONTAINING PROTEIN"/>
    <property type="match status" value="1"/>
</dbReference>
<accession>A0ABP1FVM3</accession>
<evidence type="ECO:0000256" key="2">
    <source>
        <dbReference type="ARBA" id="ARBA00022679"/>
    </source>
</evidence>
<dbReference type="Proteomes" id="UP001497392">
    <property type="component" value="Unassembled WGS sequence"/>
</dbReference>
<organism evidence="6 7">
    <name type="scientific">Coccomyxa viridis</name>
    <dbReference type="NCBI Taxonomy" id="1274662"/>
    <lineage>
        <taxon>Eukaryota</taxon>
        <taxon>Viridiplantae</taxon>
        <taxon>Chlorophyta</taxon>
        <taxon>core chlorophytes</taxon>
        <taxon>Trebouxiophyceae</taxon>
        <taxon>Trebouxiophyceae incertae sedis</taxon>
        <taxon>Coccomyxaceae</taxon>
        <taxon>Coccomyxa</taxon>
    </lineage>
</organism>
<keyword evidence="4" id="KW-0732">Signal</keyword>
<reference evidence="6 7" key="1">
    <citation type="submission" date="2024-06" db="EMBL/GenBank/DDBJ databases">
        <authorList>
            <person name="Kraege A."/>
            <person name="Thomma B."/>
        </authorList>
    </citation>
    <scope>NUCLEOTIDE SEQUENCE [LARGE SCALE GENOMIC DNA]</scope>
</reference>
<dbReference type="InterPro" id="IPR046341">
    <property type="entry name" value="SET_dom_sf"/>
</dbReference>
<keyword evidence="3" id="KW-0949">S-adenosyl-L-methionine</keyword>
<evidence type="ECO:0000256" key="1">
    <source>
        <dbReference type="ARBA" id="ARBA00022603"/>
    </source>
</evidence>
<dbReference type="PANTHER" id="PTHR13271">
    <property type="entry name" value="UNCHARACTERIZED PUTATIVE METHYLTRANSFERASE"/>
    <property type="match status" value="1"/>
</dbReference>
<dbReference type="CDD" id="cd10527">
    <property type="entry name" value="SET_LSMT"/>
    <property type="match status" value="1"/>
</dbReference>
<evidence type="ECO:0000313" key="7">
    <source>
        <dbReference type="Proteomes" id="UP001497392"/>
    </source>
</evidence>
<dbReference type="EMBL" id="CAXHTA020000005">
    <property type="protein sequence ID" value="CAL5221517.1"/>
    <property type="molecule type" value="Genomic_DNA"/>
</dbReference>
<keyword evidence="7" id="KW-1185">Reference proteome</keyword>
<proteinExistence type="predicted"/>
<gene>
    <name evidence="6" type="primary">g3723</name>
    <name evidence="6" type="ORF">VP750_LOCUS3176</name>
</gene>
<dbReference type="PROSITE" id="PS50280">
    <property type="entry name" value="SET"/>
    <property type="match status" value="1"/>
</dbReference>
<feature type="chain" id="PRO_5045910539" evidence="4">
    <location>
        <begin position="21"/>
        <end position="402"/>
    </location>
</feature>
<feature type="domain" description="SET" evidence="5">
    <location>
        <begin position="50"/>
        <end position="267"/>
    </location>
</feature>
<sequence>MRMVALLVISLLLVTSQVHGSSSLSASDHEHSPEIAGLFDWLKENGAKIDNIKMDRVNKNGLRGVVATRDFKAGEVLVHIPNKCTIDVGPYTMPGAELAVQLLSKQIEDPAWNQSFSRYFESLPAWGTLYSKEIWKLDPDHMALFQEPYLEHYVQVNANWTRDVWNGAAETDEWKQWPAVKARFPVEAAKIPWEHYSHYASLTATYTFVFPNLAKEYQRVMLPLLDLCNHKGIGSNTFVTKDVRSQDYEMVATRPIKAGEEITHTYNMDNERNDYALINYFFLQRVDPPRLCTIDLPDGHLDATFAEYDDHYLPRDKGGLLHHAQYLEDKLASFPTTVAEDEKLLANKKLSWLDRRVIEFRRERKLSIQLGIKRIREQAKTAYSLLQMSEVEENHKFSHNEL</sequence>
<keyword evidence="1" id="KW-0489">Methyltransferase</keyword>
<keyword evidence="2" id="KW-0808">Transferase</keyword>
<evidence type="ECO:0000256" key="3">
    <source>
        <dbReference type="ARBA" id="ARBA00022691"/>
    </source>
</evidence>
<dbReference type="InterPro" id="IPR001214">
    <property type="entry name" value="SET_dom"/>
</dbReference>
<name>A0ABP1FVM3_9CHLO</name>